<evidence type="ECO:0000256" key="10">
    <source>
        <dbReference type="ARBA" id="ARBA00023069"/>
    </source>
</evidence>
<feature type="domain" description="ATPase dynein-related AAA" evidence="16">
    <location>
        <begin position="1755"/>
        <end position="1889"/>
    </location>
</feature>
<keyword evidence="21" id="KW-1185">Reference proteome</keyword>
<dbReference type="GO" id="GO:0051959">
    <property type="term" value="F:dynein light intermediate chain binding"/>
    <property type="evidence" value="ECO:0007669"/>
    <property type="project" value="InterPro"/>
</dbReference>
<dbReference type="FunFam" id="1.20.140.100:FF:000003">
    <property type="entry name" value="Dynein, axonemal, heavy chain 5"/>
    <property type="match status" value="1"/>
</dbReference>
<dbReference type="Pfam" id="PF12774">
    <property type="entry name" value="AAA_6"/>
    <property type="match status" value="2"/>
</dbReference>
<evidence type="ECO:0000256" key="2">
    <source>
        <dbReference type="ARBA" id="ARBA00008887"/>
    </source>
</evidence>
<dbReference type="GO" id="GO:0007018">
    <property type="term" value="P:microtubule-based movement"/>
    <property type="evidence" value="ECO:0007669"/>
    <property type="project" value="InterPro"/>
</dbReference>
<dbReference type="GO" id="GO:0045505">
    <property type="term" value="F:dynein intermediate chain binding"/>
    <property type="evidence" value="ECO:0007669"/>
    <property type="project" value="InterPro"/>
</dbReference>
<dbReference type="Gene3D" id="1.20.58.1120">
    <property type="match status" value="1"/>
</dbReference>
<keyword evidence="3" id="KW-0963">Cytoplasm</keyword>
<dbReference type="InterPro" id="IPR042222">
    <property type="entry name" value="Dynein_2_N"/>
</dbReference>
<dbReference type="Pfam" id="PF08385">
    <property type="entry name" value="DHC_N1"/>
    <property type="match status" value="1"/>
</dbReference>
<evidence type="ECO:0000313" key="21">
    <source>
        <dbReference type="Proteomes" id="UP000699462"/>
    </source>
</evidence>
<evidence type="ECO:0008006" key="22">
    <source>
        <dbReference type="Google" id="ProtNLM"/>
    </source>
</evidence>
<dbReference type="OrthoDB" id="286107at2759"/>
<evidence type="ECO:0000256" key="9">
    <source>
        <dbReference type="ARBA" id="ARBA00023054"/>
    </source>
</evidence>
<keyword evidence="6" id="KW-0547">Nucleotide-binding</keyword>
<dbReference type="FunFam" id="1.10.8.710:FF:000003">
    <property type="entry name" value="Dynein axonemal heavy chain 5"/>
    <property type="match status" value="1"/>
</dbReference>
<keyword evidence="7" id="KW-0067">ATP-binding</keyword>
<accession>A0A8T0D5E8</accession>
<dbReference type="InterPro" id="IPR035699">
    <property type="entry name" value="AAA_6"/>
</dbReference>
<dbReference type="FunFam" id="3.20.180.20:FF:000001">
    <property type="entry name" value="Dynein axonemal heavy chain 5"/>
    <property type="match status" value="1"/>
</dbReference>
<dbReference type="InterPro" id="IPR043157">
    <property type="entry name" value="Dynein_AAA1S"/>
</dbReference>
<dbReference type="Pfam" id="PF08393">
    <property type="entry name" value="DHC_N2"/>
    <property type="match status" value="1"/>
</dbReference>
<dbReference type="Gene3D" id="1.20.140.100">
    <property type="entry name" value="Dynein heavy chain, N-terminal domain 2"/>
    <property type="match status" value="1"/>
</dbReference>
<evidence type="ECO:0000256" key="15">
    <source>
        <dbReference type="SAM" id="MobiDB-lite"/>
    </source>
</evidence>
<comment type="similarity">
    <text evidence="2">Belongs to the dynein heavy chain family.</text>
</comment>
<evidence type="ECO:0000256" key="8">
    <source>
        <dbReference type="ARBA" id="ARBA00023017"/>
    </source>
</evidence>
<feature type="domain" description="Dynein heavy chain tail" evidence="17">
    <location>
        <begin position="13"/>
        <end position="113"/>
    </location>
</feature>
<dbReference type="Proteomes" id="UP000699462">
    <property type="component" value="Unassembled WGS sequence"/>
</dbReference>
<evidence type="ECO:0000256" key="1">
    <source>
        <dbReference type="ARBA" id="ARBA00004430"/>
    </source>
</evidence>
<keyword evidence="12" id="KW-0206">Cytoskeleton</keyword>
<dbReference type="Gene3D" id="3.40.50.300">
    <property type="entry name" value="P-loop containing nucleotide triphosphate hydrolases"/>
    <property type="match status" value="3"/>
</dbReference>
<dbReference type="GO" id="GO:0016887">
    <property type="term" value="F:ATP hydrolysis activity"/>
    <property type="evidence" value="ECO:0007669"/>
    <property type="project" value="InterPro"/>
</dbReference>
<evidence type="ECO:0000256" key="6">
    <source>
        <dbReference type="ARBA" id="ARBA00022741"/>
    </source>
</evidence>
<keyword evidence="13" id="KW-0966">Cell projection</keyword>
<dbReference type="GO" id="GO:0005858">
    <property type="term" value="C:axonemal dynein complex"/>
    <property type="evidence" value="ECO:0007669"/>
    <property type="project" value="TreeGrafter"/>
</dbReference>
<dbReference type="InterPro" id="IPR026983">
    <property type="entry name" value="DHC"/>
</dbReference>
<evidence type="ECO:0000256" key="3">
    <source>
        <dbReference type="ARBA" id="ARBA00022490"/>
    </source>
</evidence>
<dbReference type="InterPro" id="IPR011704">
    <property type="entry name" value="ATPase_dyneun-rel_AAA"/>
</dbReference>
<reference evidence="20 21" key="1">
    <citation type="submission" date="2019-07" db="EMBL/GenBank/DDBJ databases">
        <title>Annotation for the trematode Paragonimus westermani.</title>
        <authorList>
            <person name="Choi Y.-J."/>
        </authorList>
    </citation>
    <scope>NUCLEOTIDE SEQUENCE [LARGE SCALE GENOMIC DNA]</scope>
    <source>
        <strain evidence="20">180907_Pwestermani</strain>
    </source>
</reference>
<evidence type="ECO:0000313" key="20">
    <source>
        <dbReference type="EMBL" id="KAF8561861.1"/>
    </source>
</evidence>
<dbReference type="Gene3D" id="1.10.8.710">
    <property type="match status" value="1"/>
</dbReference>
<evidence type="ECO:0000259" key="18">
    <source>
        <dbReference type="Pfam" id="PF08393"/>
    </source>
</evidence>
<dbReference type="PANTHER" id="PTHR46532">
    <property type="entry name" value="MALE FERTILITY FACTOR KL5"/>
    <property type="match status" value="1"/>
</dbReference>
<dbReference type="Gene3D" id="1.10.287.2620">
    <property type="match status" value="1"/>
</dbReference>
<feature type="region of interest" description="Disordered" evidence="15">
    <location>
        <begin position="306"/>
        <end position="337"/>
    </location>
</feature>
<dbReference type="InterPro" id="IPR013594">
    <property type="entry name" value="Dynein_heavy_tail"/>
</dbReference>
<comment type="caution">
    <text evidence="20">The sequence shown here is derived from an EMBL/GenBank/DDBJ whole genome shotgun (WGS) entry which is preliminary data.</text>
</comment>
<proteinExistence type="inferred from homology"/>
<evidence type="ECO:0000256" key="12">
    <source>
        <dbReference type="ARBA" id="ARBA00023212"/>
    </source>
</evidence>
<evidence type="ECO:0000259" key="19">
    <source>
        <dbReference type="Pfam" id="PF12774"/>
    </source>
</evidence>
<dbReference type="InterPro" id="IPR013602">
    <property type="entry name" value="Dynein_heavy_linker"/>
</dbReference>
<dbReference type="SUPFAM" id="SSF52540">
    <property type="entry name" value="P-loop containing nucleoside triphosphate hydrolases"/>
    <property type="match status" value="2"/>
</dbReference>
<dbReference type="InterPro" id="IPR042228">
    <property type="entry name" value="Dynein_linker_3"/>
</dbReference>
<evidence type="ECO:0000256" key="11">
    <source>
        <dbReference type="ARBA" id="ARBA00023175"/>
    </source>
</evidence>
<dbReference type="Pfam" id="PF07728">
    <property type="entry name" value="AAA_5"/>
    <property type="match status" value="1"/>
</dbReference>
<keyword evidence="4" id="KW-0493">Microtubule</keyword>
<gene>
    <name evidence="20" type="ORF">P879_05011</name>
</gene>
<dbReference type="GO" id="GO:0005874">
    <property type="term" value="C:microtubule"/>
    <property type="evidence" value="ECO:0007669"/>
    <property type="project" value="UniProtKB-KW"/>
</dbReference>
<keyword evidence="8" id="KW-0243">Dynein</keyword>
<name>A0A8T0D5E8_9TREM</name>
<feature type="coiled-coil region" evidence="14">
    <location>
        <begin position="161"/>
        <end position="188"/>
    </location>
</feature>
<evidence type="ECO:0000256" key="4">
    <source>
        <dbReference type="ARBA" id="ARBA00022701"/>
    </source>
</evidence>
<dbReference type="Gene3D" id="3.20.180.20">
    <property type="entry name" value="Dynein heavy chain, N-terminal domain 2"/>
    <property type="match status" value="1"/>
</dbReference>
<sequence>MGTMDVQLTGQIQHYKRLFSAFRAEMEDIAAAYTKHCDDPPLDRDMPPFAGRIAWARNYYLRLSQPMSLFWNQVPALRDSKDAYKTTARYNHLGEALVAYEILVYRNWKSQYMISHVNAVFKRITPDLEKLLAVRLYKFYRLYYRGFYEHDWYSSLVDQWIQEVEEELGSLEHLLNQAQDLLETHINEVIERISHYILIELPEPTDTQEADQALISDCDITYSEQILNQRSRSVGRISSLYRGPWKSSAWDVYDLVRVIHRRTVQGATQIQLMSQSVEEAANRYINMLAGDFYQHVQRFEQTEKSYREFDDQNDKDEPHCAAHNDDADKLNDGGGRSSLIDNQTASSLHRPAEVRIPFATTHGASEEERRQKLIAKIYATIDEQLRNFGQRTVDAVIKAVRTSLEEVWKHFGMREASGLLKDVPFGQKVNAGSVKPHPLIKCEVVFSGERLLLRPSLEEIQTAIRAINGCLLTCTKFIGKWTETHQRTERLLSPGLRGLMDRFSVAHVLPSKIDSANQLDGKKDPSLYDRSSIVLMHSASAFLGMSQRKVSGSQMDQSGTRNTVTDDKTTIGRRATGTSSLPKVSDTHELAEVEVNCFQDVRHDREVYRAQTMLVTWQNTMKKILFLTRGFIKELRTVTEPLEIFSSLWTTTPEGNMAQFLKEFENPGLAEFENKFQELKELGTKLEYLFELYIVGPLEVHTRIFRITTKKLLDEHKNIFTRKCIELFITQIQHMSTMIEDYDRTISRPISNLDDIFYAIDTLTKFHDREVSMDMMLVKAEDTQAMLNRYELELPQEHADLIEATRCALTRLADRAASTMNRINEAQQNFQKELIESSKQIRRTVQTFMADYHERGPMTPGLTQYEAFDRQLFFRSAHEQLMRKVESCARRERLFGLTPISMDGLRRIGQQLELLQCVYGLYSEVNRTLEMFAYIVWRDADMIGLQEKLTGFLHKCQHLPKSLKHWPAYFELSTKLTELVSKLPLLSMLRNSAMKPRHWEQIEALLGVNNLDPEATDVTVGTMLNLPISSSDGTLKDQVEEVCIGAAREKDIETRLNTVIVEWSQQDLELMPFKNRGNLLLREERMQEILQHLDESIYNLPFRSQIQNWVQSLSTTSETLGIWLRVQSLWVYLEAVFIGSDLAKQLPREAKSFHNIDRNWVRLMERAWDTPNVVTYCTADPSLQDLLPRLMEQLEVCQRSLSSYLECKRRLFPRFFFVSDSVLLEILGQSSEPRSVQKHLPAVFENTKYLSFSDDVMYDTIEAVFSSEDEELKLLVSVQCQGPVESWLSKLLMTIQSSIHELVRSSHITTNEDEFQLLPFLDQYPAQVGILGLQFLWTREAAYALDEVRYDPKIMQRTNKHYEQLLFQLIERTTLPLNTTERTKYETFIIIHLHQKEIFDELCKLGIRTSSDFEWIKQTRAEFREDLDKCVISITDVNFEYQNEFLGCTERLVITPLTDRCYITLAQALSLGFGGFPTGPTGTGKTETVKASFCLLVVLHCHCLSVRPGKDVGRCLGQYVVLFNCSEQMDFRGLARIFKGLVQSGVWGCFDDFNRLELPVLSVAAQQIAVVLQAKRDLKSSLVFSDGELVTVNPEFGIFITTNPDYAGRKRLPENLKISFRMVAMMVPDRQMIIRVKLAACGFVNNMSLARKFHCLNQLCEEQLTKQVHYDFGLRNVLTVLRTLGAYRRAHKTDSEEQVMMRVLRDMNLSKLVDQDEPLFLSMLDDLFPGVTSSTPGYNLDSIKLYEMQRVRHGVVILGPPGSGKSKGIAVLLRTLTERGQPHRELRMNPKAVTTAEMFGHLNAPTHDWTDGIFTTLWRRTMRLKSQEHCWIVLDGPVDAIWIENLNSVLDDNKTLTLANGDRIPMVPNCKVVFEVDSVDNASPATISRNGMVYISSGSLSWSPLFEAWVQTQTKCVRDAISSLVENIFPSLMKFLEMESANRVVYLEAFYIRQFCDLFSGMVDEHADDAKLVNIAVFCLIWSCGCLLDVDERIKMDHYLRKISPGTALPVGGGHQSSVFDFRRGFETFIERRVGSTYGPPGGKRLTVFIDDINMPVINEWGDQVVNELVRQLIEMGGVYSLDKLGEFLTVMDVQVSNVHLFNSLAGIS</sequence>
<dbReference type="Pfam" id="PF12775">
    <property type="entry name" value="AAA_7"/>
    <property type="match status" value="1"/>
</dbReference>
<evidence type="ECO:0000256" key="13">
    <source>
        <dbReference type="ARBA" id="ARBA00023273"/>
    </source>
</evidence>
<dbReference type="GO" id="GO:0005524">
    <property type="term" value="F:ATP binding"/>
    <property type="evidence" value="ECO:0007669"/>
    <property type="project" value="UniProtKB-KW"/>
</dbReference>
<evidence type="ECO:0000256" key="14">
    <source>
        <dbReference type="SAM" id="Coils"/>
    </source>
</evidence>
<feature type="compositionally biased region" description="Basic and acidic residues" evidence="15">
    <location>
        <begin position="306"/>
        <end position="331"/>
    </location>
</feature>
<feature type="domain" description="Dynein heavy chain hydrolytic ATP-binding dynein motor region" evidence="19">
    <location>
        <begin position="1441"/>
        <end position="1491"/>
    </location>
</feature>
<evidence type="ECO:0000259" key="17">
    <source>
        <dbReference type="Pfam" id="PF08385"/>
    </source>
</evidence>
<dbReference type="EMBL" id="JTDF01021414">
    <property type="protein sequence ID" value="KAF8561861.1"/>
    <property type="molecule type" value="Genomic_DNA"/>
</dbReference>
<dbReference type="PANTHER" id="PTHR46532:SF4">
    <property type="entry name" value="AAA+ ATPASE DOMAIN-CONTAINING PROTEIN"/>
    <property type="match status" value="1"/>
</dbReference>
<evidence type="ECO:0000259" key="16">
    <source>
        <dbReference type="Pfam" id="PF07728"/>
    </source>
</evidence>
<keyword evidence="5" id="KW-0677">Repeat</keyword>
<dbReference type="InterPro" id="IPR027417">
    <property type="entry name" value="P-loop_NTPase"/>
</dbReference>
<feature type="domain" description="Dynein heavy chain linker" evidence="18">
    <location>
        <begin position="906"/>
        <end position="1305"/>
    </location>
</feature>
<comment type="subcellular location">
    <subcellularLocation>
        <location evidence="1">Cytoplasm</location>
        <location evidence="1">Cytoskeleton</location>
        <location evidence="1">Cilium axoneme</location>
    </subcellularLocation>
</comment>
<keyword evidence="10" id="KW-0969">Cilium</keyword>
<evidence type="ECO:0000256" key="5">
    <source>
        <dbReference type="ARBA" id="ARBA00022737"/>
    </source>
</evidence>
<organism evidence="20 21">
    <name type="scientific">Paragonimus westermani</name>
    <dbReference type="NCBI Taxonomy" id="34504"/>
    <lineage>
        <taxon>Eukaryota</taxon>
        <taxon>Metazoa</taxon>
        <taxon>Spiralia</taxon>
        <taxon>Lophotrochozoa</taxon>
        <taxon>Platyhelminthes</taxon>
        <taxon>Trematoda</taxon>
        <taxon>Digenea</taxon>
        <taxon>Plagiorchiida</taxon>
        <taxon>Troglotremata</taxon>
        <taxon>Troglotrematidae</taxon>
        <taxon>Paragonimus</taxon>
    </lineage>
</organism>
<keyword evidence="9 14" id="KW-0175">Coiled coil</keyword>
<evidence type="ECO:0000256" key="7">
    <source>
        <dbReference type="ARBA" id="ARBA00022840"/>
    </source>
</evidence>
<feature type="domain" description="Dynein heavy chain hydrolytic ATP-binding dynein motor region" evidence="19">
    <location>
        <begin position="1510"/>
        <end position="1734"/>
    </location>
</feature>
<keyword evidence="11" id="KW-0505">Motor protein</keyword>
<protein>
    <recommendedName>
        <fullName evidence="22">Dynein heavy chain, axonemal</fullName>
    </recommendedName>
</protein>